<dbReference type="SUPFAM" id="SSF56672">
    <property type="entry name" value="DNA/RNA polymerases"/>
    <property type="match status" value="1"/>
</dbReference>
<keyword evidence="13" id="KW-0233">DNA recombination</keyword>
<keyword evidence="12" id="KW-0238">DNA-binding</keyword>
<evidence type="ECO:0000256" key="10">
    <source>
        <dbReference type="ARBA" id="ARBA00022918"/>
    </source>
</evidence>
<evidence type="ECO:0000256" key="5">
    <source>
        <dbReference type="ARBA" id="ARBA00022759"/>
    </source>
</evidence>
<keyword evidence="10" id="KW-0695">RNA-directed DNA polymerase</keyword>
<keyword evidence="9" id="KW-0229">DNA integration</keyword>
<evidence type="ECO:0000256" key="13">
    <source>
        <dbReference type="ARBA" id="ARBA00023172"/>
    </source>
</evidence>
<dbReference type="Gene3D" id="3.30.420.10">
    <property type="entry name" value="Ribonuclease H-like superfamily/Ribonuclease H"/>
    <property type="match status" value="1"/>
</dbReference>
<feature type="domain" description="Integrase catalytic" evidence="18">
    <location>
        <begin position="38"/>
        <end position="206"/>
    </location>
</feature>
<name>A0AAI9X2N1_PENTH</name>
<comment type="catalytic activity">
    <reaction evidence="15">
        <text>DNA(n) + a 2'-deoxyribonucleoside 5'-triphosphate = DNA(n+1) + diphosphate</text>
        <dbReference type="Rhea" id="RHEA:22508"/>
        <dbReference type="Rhea" id="RHEA-COMP:17339"/>
        <dbReference type="Rhea" id="RHEA-COMP:17340"/>
        <dbReference type="ChEBI" id="CHEBI:33019"/>
        <dbReference type="ChEBI" id="CHEBI:61560"/>
        <dbReference type="ChEBI" id="CHEBI:173112"/>
        <dbReference type="EC" id="2.7.7.49"/>
    </reaction>
</comment>
<reference evidence="19" key="1">
    <citation type="submission" date="2015-06" db="EMBL/GenBank/DDBJ databases">
        <authorList>
            <person name="Nguyen H."/>
        </authorList>
    </citation>
    <scope>NUCLEOTIDE SEQUENCE</scope>
    <source>
        <strain evidence="19">DAOM 180753</strain>
    </source>
</reference>
<evidence type="ECO:0000256" key="7">
    <source>
        <dbReference type="ARBA" id="ARBA00022842"/>
    </source>
</evidence>
<gene>
    <name evidence="19" type="ORF">VN97_g12361</name>
</gene>
<organism evidence="19 20">
    <name type="scientific">Penicillium thymicola</name>
    <dbReference type="NCBI Taxonomy" id="293382"/>
    <lineage>
        <taxon>Eukaryota</taxon>
        <taxon>Fungi</taxon>
        <taxon>Dikarya</taxon>
        <taxon>Ascomycota</taxon>
        <taxon>Pezizomycotina</taxon>
        <taxon>Eurotiomycetes</taxon>
        <taxon>Eurotiomycetidae</taxon>
        <taxon>Eurotiales</taxon>
        <taxon>Aspergillaceae</taxon>
        <taxon>Penicillium</taxon>
    </lineage>
</organism>
<accession>A0AAI9X2N1</accession>
<dbReference type="GO" id="GO:0003887">
    <property type="term" value="F:DNA-directed DNA polymerase activity"/>
    <property type="evidence" value="ECO:0007669"/>
    <property type="project" value="UniProtKB-KW"/>
</dbReference>
<dbReference type="PROSITE" id="PS50994">
    <property type="entry name" value="INTEGRASE"/>
    <property type="match status" value="1"/>
</dbReference>
<dbReference type="GO" id="GO:0006310">
    <property type="term" value="P:DNA recombination"/>
    <property type="evidence" value="ECO:0007669"/>
    <property type="project" value="UniProtKB-KW"/>
</dbReference>
<dbReference type="GO" id="GO:0003964">
    <property type="term" value="F:RNA-directed DNA polymerase activity"/>
    <property type="evidence" value="ECO:0007669"/>
    <property type="project" value="UniProtKB-KW"/>
</dbReference>
<evidence type="ECO:0000256" key="9">
    <source>
        <dbReference type="ARBA" id="ARBA00022908"/>
    </source>
</evidence>
<feature type="compositionally biased region" description="Polar residues" evidence="17">
    <location>
        <begin position="342"/>
        <end position="353"/>
    </location>
</feature>
<keyword evidence="8" id="KW-0694">RNA-binding</keyword>
<dbReference type="GO" id="GO:0005634">
    <property type="term" value="C:nucleus"/>
    <property type="evidence" value="ECO:0007669"/>
    <property type="project" value="UniProtKB-ARBA"/>
</dbReference>
<keyword evidence="14" id="KW-0511">Multifunctional enzyme</keyword>
<dbReference type="InterPro" id="IPR043502">
    <property type="entry name" value="DNA/RNA_pol_sf"/>
</dbReference>
<evidence type="ECO:0000256" key="4">
    <source>
        <dbReference type="ARBA" id="ARBA00022723"/>
    </source>
</evidence>
<evidence type="ECO:0000256" key="8">
    <source>
        <dbReference type="ARBA" id="ARBA00022884"/>
    </source>
</evidence>
<keyword evidence="3" id="KW-0540">Nuclease</keyword>
<dbReference type="Pfam" id="PF25597">
    <property type="entry name" value="SH3_retrovirus"/>
    <property type="match status" value="1"/>
</dbReference>
<evidence type="ECO:0000313" key="19">
    <source>
        <dbReference type="EMBL" id="KAJ9481139.1"/>
    </source>
</evidence>
<evidence type="ECO:0000256" key="12">
    <source>
        <dbReference type="ARBA" id="ARBA00023125"/>
    </source>
</evidence>
<dbReference type="Pfam" id="PF07727">
    <property type="entry name" value="RVT_2"/>
    <property type="match status" value="1"/>
</dbReference>
<protein>
    <recommendedName>
        <fullName evidence="18">Integrase catalytic domain-containing protein</fullName>
    </recommendedName>
</protein>
<feature type="compositionally biased region" description="Low complexity" evidence="17">
    <location>
        <begin position="354"/>
        <end position="367"/>
    </location>
</feature>
<dbReference type="EMBL" id="LACB01000894">
    <property type="protein sequence ID" value="KAJ9481139.1"/>
    <property type="molecule type" value="Genomic_DNA"/>
</dbReference>
<dbReference type="PANTHER" id="PTHR42648">
    <property type="entry name" value="TRANSPOSASE, PUTATIVE-RELATED"/>
    <property type="match status" value="1"/>
</dbReference>
<sequence length="773" mass="87437">MVDGVKIDGICEDNHHDNPERCEVCQLTKSKRQISRRTTGTPYGKYGRIHFDLVQIDPGYNGDRWMTHFYLEGVRLHAAYTHEKKNGCQDAVGQFVAPAKKQWNLPIRAFRYDNERSAGRTVEDFLSNEGFIIEHSVVGTPEQNGFAERSGGVVITVARTLIDDAGLRKNLWPEAVRAAVWIINRSPTKLPDGRWIVPYQEAFLNEPQQPVNLANLRIFGCRAYVRKQGIPNAAKMEPRAEIGYLVGYEASNIWRVSFPRRGAVRSVRDVVFDENVFFNARELEEEPVSDILESTPWAIGDEDTDQGTTEISQDIPQPVGNTADSQGTEPQSLAKPSKEKTATSQPAEPQQMISPSSTPSVQPVQASEPHTAPPDHDSQDQLAKQLQRELSADDEEAEEGILAAFTTGLNGSNTHTRTHRDELPREPQNWREMMNHPFNEGFLAAAGLEVKTIERKGTFEVIQRPNDRSIQVLPLKWVFNYKFDSDGYLVKLKARICVRGDLQKLFTASYPRCPYGPPVLALVVAFDLDTHQFDAVNAFLNSTLDETVIREMPEGFRQSGYCWKLLRALYGLRKSPRLWQREASNVLTKLGLTVVQEDLCLFASDGIIVYFYVDDIIIVNHPSQRQRAAEIREQLNMTWELRDMGEAAWFLGIRIVRDLKQVALWLCQNSYISSTASRYHITTHRRFDTPLAPATLKPYAGQATKEQIHEYQEKVGSTQYATTITRPDAAKATSTLAQFLTNPGPENLEVINRVISYLYHTFPRSHLLAAPIR</sequence>
<evidence type="ECO:0000256" key="15">
    <source>
        <dbReference type="ARBA" id="ARBA00048173"/>
    </source>
</evidence>
<dbReference type="GO" id="GO:0046872">
    <property type="term" value="F:metal ion binding"/>
    <property type="evidence" value="ECO:0007669"/>
    <property type="project" value="UniProtKB-KW"/>
</dbReference>
<keyword evidence="6" id="KW-0378">Hydrolase</keyword>
<evidence type="ECO:0000256" key="2">
    <source>
        <dbReference type="ARBA" id="ARBA00022695"/>
    </source>
</evidence>
<evidence type="ECO:0000259" key="18">
    <source>
        <dbReference type="PROSITE" id="PS50994"/>
    </source>
</evidence>
<reference evidence="19" key="2">
    <citation type="journal article" date="2016" name="Fungal Biol.">
        <title>Ochratoxin A production by Penicillium thymicola.</title>
        <authorList>
            <person name="Nguyen H.D.T."/>
            <person name="McMullin D.R."/>
            <person name="Ponomareva E."/>
            <person name="Riley R."/>
            <person name="Pomraning K.R."/>
            <person name="Baker S.E."/>
            <person name="Seifert K.A."/>
        </authorList>
    </citation>
    <scope>NUCLEOTIDE SEQUENCE</scope>
    <source>
        <strain evidence="19">DAOM 180753</strain>
    </source>
</reference>
<evidence type="ECO:0000256" key="16">
    <source>
        <dbReference type="ARBA" id="ARBA00049244"/>
    </source>
</evidence>
<dbReference type="AlphaFoldDB" id="A0AAI9X2N1"/>
<dbReference type="Proteomes" id="UP001227192">
    <property type="component" value="Unassembled WGS sequence"/>
</dbReference>
<dbReference type="InterPro" id="IPR012337">
    <property type="entry name" value="RNaseH-like_sf"/>
</dbReference>
<dbReference type="PANTHER" id="PTHR42648:SF11">
    <property type="entry name" value="TRANSPOSON TY4-P GAG-POL POLYPROTEIN"/>
    <property type="match status" value="1"/>
</dbReference>
<feature type="region of interest" description="Disordered" evidence="17">
    <location>
        <begin position="289"/>
        <end position="397"/>
    </location>
</feature>
<dbReference type="GO" id="GO:0016787">
    <property type="term" value="F:hydrolase activity"/>
    <property type="evidence" value="ECO:0007669"/>
    <property type="project" value="UniProtKB-KW"/>
</dbReference>
<keyword evidence="11" id="KW-0239">DNA-directed DNA polymerase</keyword>
<evidence type="ECO:0000256" key="11">
    <source>
        <dbReference type="ARBA" id="ARBA00022932"/>
    </source>
</evidence>
<dbReference type="InterPro" id="IPR036397">
    <property type="entry name" value="RNaseH_sf"/>
</dbReference>
<evidence type="ECO:0000313" key="20">
    <source>
        <dbReference type="Proteomes" id="UP001227192"/>
    </source>
</evidence>
<dbReference type="SUPFAM" id="SSF53098">
    <property type="entry name" value="Ribonuclease H-like"/>
    <property type="match status" value="1"/>
</dbReference>
<evidence type="ECO:0000256" key="1">
    <source>
        <dbReference type="ARBA" id="ARBA00022578"/>
    </source>
</evidence>
<feature type="compositionally biased region" description="Polar residues" evidence="17">
    <location>
        <begin position="306"/>
        <end position="331"/>
    </location>
</feature>
<dbReference type="GO" id="GO:0003677">
    <property type="term" value="F:DNA binding"/>
    <property type="evidence" value="ECO:0007669"/>
    <property type="project" value="UniProtKB-KW"/>
</dbReference>
<dbReference type="InterPro" id="IPR001584">
    <property type="entry name" value="Integrase_cat-core"/>
</dbReference>
<dbReference type="InterPro" id="IPR039537">
    <property type="entry name" value="Retrotran_Ty1/copia-like"/>
</dbReference>
<dbReference type="InterPro" id="IPR013103">
    <property type="entry name" value="RVT_2"/>
</dbReference>
<evidence type="ECO:0000256" key="14">
    <source>
        <dbReference type="ARBA" id="ARBA00023268"/>
    </source>
</evidence>
<evidence type="ECO:0000256" key="3">
    <source>
        <dbReference type="ARBA" id="ARBA00022722"/>
    </source>
</evidence>
<dbReference type="GO" id="GO:0003723">
    <property type="term" value="F:RNA binding"/>
    <property type="evidence" value="ECO:0007669"/>
    <property type="project" value="UniProtKB-KW"/>
</dbReference>
<dbReference type="GO" id="GO:0004519">
    <property type="term" value="F:endonuclease activity"/>
    <property type="evidence" value="ECO:0007669"/>
    <property type="project" value="UniProtKB-KW"/>
</dbReference>
<keyword evidence="7" id="KW-0460">Magnesium</keyword>
<proteinExistence type="predicted"/>
<evidence type="ECO:0000256" key="6">
    <source>
        <dbReference type="ARBA" id="ARBA00022801"/>
    </source>
</evidence>
<dbReference type="GO" id="GO:0032196">
    <property type="term" value="P:transposition"/>
    <property type="evidence" value="ECO:0007669"/>
    <property type="project" value="UniProtKB-KW"/>
</dbReference>
<keyword evidence="1" id="KW-0815">Transposition</keyword>
<evidence type="ECO:0000256" key="17">
    <source>
        <dbReference type="SAM" id="MobiDB-lite"/>
    </source>
</evidence>
<comment type="catalytic activity">
    <reaction evidence="16">
        <text>DNA(n) + a 2'-deoxyribonucleoside 5'-triphosphate = DNA(n+1) + diphosphate</text>
        <dbReference type="Rhea" id="RHEA:22508"/>
        <dbReference type="Rhea" id="RHEA-COMP:17339"/>
        <dbReference type="Rhea" id="RHEA-COMP:17340"/>
        <dbReference type="ChEBI" id="CHEBI:33019"/>
        <dbReference type="ChEBI" id="CHEBI:61560"/>
        <dbReference type="ChEBI" id="CHEBI:173112"/>
        <dbReference type="EC" id="2.7.7.7"/>
    </reaction>
</comment>
<dbReference type="GO" id="GO:0015074">
    <property type="term" value="P:DNA integration"/>
    <property type="evidence" value="ECO:0007669"/>
    <property type="project" value="UniProtKB-KW"/>
</dbReference>
<keyword evidence="5" id="KW-0255">Endonuclease</keyword>
<keyword evidence="20" id="KW-1185">Reference proteome</keyword>
<comment type="caution">
    <text evidence="19">The sequence shown here is derived from an EMBL/GenBank/DDBJ whole genome shotgun (WGS) entry which is preliminary data.</text>
</comment>
<keyword evidence="11" id="KW-0808">Transferase</keyword>
<dbReference type="InterPro" id="IPR057670">
    <property type="entry name" value="SH3_retrovirus"/>
</dbReference>
<keyword evidence="2" id="KW-0548">Nucleotidyltransferase</keyword>
<keyword evidence="4" id="KW-0479">Metal-binding</keyword>